<dbReference type="PROSITE" id="PS00031">
    <property type="entry name" value="NUCLEAR_REC_DBD_1"/>
    <property type="match status" value="1"/>
</dbReference>
<dbReference type="SUPFAM" id="SSF48508">
    <property type="entry name" value="Nuclear receptor ligand-binding domain"/>
    <property type="match status" value="1"/>
</dbReference>
<evidence type="ECO:0000259" key="13">
    <source>
        <dbReference type="PROSITE" id="PS51030"/>
    </source>
</evidence>
<accession>A0A914UYW2</accession>
<dbReference type="WBParaSite" id="PSAMB.scaffold1323size32978.g12347.t1">
    <property type="protein sequence ID" value="PSAMB.scaffold1323size32978.g12347.t1"/>
    <property type="gene ID" value="PSAMB.scaffold1323size32978.g12347"/>
</dbReference>
<dbReference type="PANTHER" id="PTHR24083">
    <property type="entry name" value="NUCLEAR HORMONE RECEPTOR"/>
    <property type="match status" value="1"/>
</dbReference>
<evidence type="ECO:0000256" key="8">
    <source>
        <dbReference type="ARBA" id="ARBA00023163"/>
    </source>
</evidence>
<evidence type="ECO:0000259" key="14">
    <source>
        <dbReference type="PROSITE" id="PS51843"/>
    </source>
</evidence>
<dbReference type="GO" id="GO:0000978">
    <property type="term" value="F:RNA polymerase II cis-regulatory region sequence-specific DNA binding"/>
    <property type="evidence" value="ECO:0007669"/>
    <property type="project" value="InterPro"/>
</dbReference>
<evidence type="ECO:0000256" key="1">
    <source>
        <dbReference type="ARBA" id="ARBA00004123"/>
    </source>
</evidence>
<keyword evidence="9 11" id="KW-0675">Receptor</keyword>
<comment type="subcellular location">
    <subcellularLocation>
        <location evidence="1 11">Nucleus</location>
    </subcellularLocation>
</comment>
<dbReference type="Gene3D" id="3.30.50.10">
    <property type="entry name" value="Erythroid Transcription Factor GATA-1, subunit A"/>
    <property type="match status" value="1"/>
</dbReference>
<evidence type="ECO:0000313" key="16">
    <source>
        <dbReference type="WBParaSite" id="PSAMB.scaffold1323size32978.g12347.t1"/>
    </source>
</evidence>
<dbReference type="GO" id="GO:0008270">
    <property type="term" value="F:zinc ion binding"/>
    <property type="evidence" value="ECO:0007669"/>
    <property type="project" value="UniProtKB-KW"/>
</dbReference>
<dbReference type="FunFam" id="3.30.50.10:FF:000030">
    <property type="entry name" value="Nuclear Hormone Receptor family"/>
    <property type="match status" value="1"/>
</dbReference>
<evidence type="ECO:0000256" key="10">
    <source>
        <dbReference type="ARBA" id="ARBA00023242"/>
    </source>
</evidence>
<dbReference type="AlphaFoldDB" id="A0A914UYW2"/>
<keyword evidence="4 11" id="KW-0863">Zinc-finger</keyword>
<dbReference type="InterPro" id="IPR049636">
    <property type="entry name" value="HNF4-like_DBD"/>
</dbReference>
<evidence type="ECO:0000256" key="5">
    <source>
        <dbReference type="ARBA" id="ARBA00022833"/>
    </source>
</evidence>
<evidence type="ECO:0000256" key="6">
    <source>
        <dbReference type="ARBA" id="ARBA00023015"/>
    </source>
</evidence>
<keyword evidence="7 11" id="KW-0238">DNA-binding</keyword>
<feature type="domain" description="NR LBD" evidence="14">
    <location>
        <begin position="142"/>
        <end position="376"/>
    </location>
</feature>
<keyword evidence="6 11" id="KW-0805">Transcription regulation</keyword>
<feature type="region of interest" description="Disordered" evidence="12">
    <location>
        <begin position="82"/>
        <end position="118"/>
    </location>
</feature>
<dbReference type="Pfam" id="PF00104">
    <property type="entry name" value="Hormone_recep"/>
    <property type="match status" value="1"/>
</dbReference>
<organism evidence="15 16">
    <name type="scientific">Plectus sambesii</name>
    <dbReference type="NCBI Taxonomy" id="2011161"/>
    <lineage>
        <taxon>Eukaryota</taxon>
        <taxon>Metazoa</taxon>
        <taxon>Ecdysozoa</taxon>
        <taxon>Nematoda</taxon>
        <taxon>Chromadorea</taxon>
        <taxon>Plectida</taxon>
        <taxon>Plectina</taxon>
        <taxon>Plectoidea</taxon>
        <taxon>Plectidae</taxon>
        <taxon>Plectus</taxon>
    </lineage>
</organism>
<evidence type="ECO:0000256" key="3">
    <source>
        <dbReference type="ARBA" id="ARBA00022723"/>
    </source>
</evidence>
<comment type="similarity">
    <text evidence="2 11">Belongs to the nuclear hormone receptor family.</text>
</comment>
<dbReference type="Proteomes" id="UP000887566">
    <property type="component" value="Unplaced"/>
</dbReference>
<keyword evidence="3 11" id="KW-0479">Metal-binding</keyword>
<dbReference type="PRINTS" id="PR00398">
    <property type="entry name" value="STRDHORMONER"/>
</dbReference>
<reference evidence="16" key="1">
    <citation type="submission" date="2022-11" db="UniProtKB">
        <authorList>
            <consortium name="WormBaseParasite"/>
        </authorList>
    </citation>
    <scope>IDENTIFICATION</scope>
</reference>
<keyword evidence="8 11" id="KW-0804">Transcription</keyword>
<dbReference type="GO" id="GO:0003700">
    <property type="term" value="F:DNA-binding transcription factor activity"/>
    <property type="evidence" value="ECO:0007669"/>
    <property type="project" value="InterPro"/>
</dbReference>
<dbReference type="InterPro" id="IPR000536">
    <property type="entry name" value="Nucl_hrmn_rcpt_lig-bd"/>
</dbReference>
<keyword evidence="5 11" id="KW-0862">Zinc</keyword>
<dbReference type="CDD" id="cd06157">
    <property type="entry name" value="NR_LBD"/>
    <property type="match status" value="1"/>
</dbReference>
<dbReference type="CDD" id="cd06960">
    <property type="entry name" value="NR_DBD_HNF4A"/>
    <property type="match status" value="1"/>
</dbReference>
<dbReference type="InterPro" id="IPR001723">
    <property type="entry name" value="Nuclear_hrmn_rcpt"/>
</dbReference>
<evidence type="ECO:0000256" key="7">
    <source>
        <dbReference type="ARBA" id="ARBA00023125"/>
    </source>
</evidence>
<keyword evidence="10 11" id="KW-0539">Nucleus</keyword>
<dbReference type="Gene3D" id="1.10.565.10">
    <property type="entry name" value="Retinoid X Receptor"/>
    <property type="match status" value="1"/>
</dbReference>
<dbReference type="PROSITE" id="PS51257">
    <property type="entry name" value="PROKAR_LIPOPROTEIN"/>
    <property type="match status" value="1"/>
</dbReference>
<evidence type="ECO:0000256" key="12">
    <source>
        <dbReference type="SAM" id="MobiDB-lite"/>
    </source>
</evidence>
<evidence type="ECO:0000256" key="4">
    <source>
        <dbReference type="ARBA" id="ARBA00022771"/>
    </source>
</evidence>
<evidence type="ECO:0000256" key="2">
    <source>
        <dbReference type="ARBA" id="ARBA00005993"/>
    </source>
</evidence>
<dbReference type="InterPro" id="IPR035500">
    <property type="entry name" value="NHR-like_dom_sf"/>
</dbReference>
<evidence type="ECO:0000256" key="9">
    <source>
        <dbReference type="ARBA" id="ARBA00023170"/>
    </source>
</evidence>
<protein>
    <submittedName>
        <fullName evidence="16">Uncharacterized protein</fullName>
    </submittedName>
</protein>
<dbReference type="GO" id="GO:0005634">
    <property type="term" value="C:nucleus"/>
    <property type="evidence" value="ECO:0007669"/>
    <property type="project" value="UniProtKB-SubCell"/>
</dbReference>
<dbReference type="Pfam" id="PF00105">
    <property type="entry name" value="zf-C4"/>
    <property type="match status" value="1"/>
</dbReference>
<feature type="domain" description="Nuclear receptor" evidence="13">
    <location>
        <begin position="7"/>
        <end position="82"/>
    </location>
</feature>
<dbReference type="PROSITE" id="PS51843">
    <property type="entry name" value="NR_LBD"/>
    <property type="match status" value="1"/>
</dbReference>
<dbReference type="InterPro" id="IPR013088">
    <property type="entry name" value="Znf_NHR/GATA"/>
</dbReference>
<dbReference type="SMART" id="SM00430">
    <property type="entry name" value="HOLI"/>
    <property type="match status" value="1"/>
</dbReference>
<keyword evidence="15" id="KW-1185">Reference proteome</keyword>
<evidence type="ECO:0000313" key="15">
    <source>
        <dbReference type="Proteomes" id="UP000887566"/>
    </source>
</evidence>
<dbReference type="InterPro" id="IPR050274">
    <property type="entry name" value="Nuclear_hormone_rcpt_NR2"/>
</dbReference>
<name>A0A914UYW2_9BILA</name>
<proteinExistence type="inferred from homology"/>
<dbReference type="SMART" id="SM00399">
    <property type="entry name" value="ZnF_C4"/>
    <property type="match status" value="1"/>
</dbReference>
<dbReference type="InterPro" id="IPR001628">
    <property type="entry name" value="Znf_hrmn_rcpt"/>
</dbReference>
<sequence>MRRLIPGTPCAVCGDLASGIHYSVASCNGCKTFFRRVVADNRIYACKNSGNCPVNKDMRCSCRHCRFKKCLDVGMDRTELNIEHGRKRSKKSLPDEFGTKTDSPPSIDPRKPSTAGTSDARLESLIHLEYKYMELMTSDKVPIYSCIDEALASSDTIFHDDVIRKKEVAPTDPTRSTFWYWRGKTLSIFIDWAKTFNIFQCLSYTDKVSLIIHSGCSHLVFSEAFHTPEPYTDRIVFPDGMSANRNRPAKKLVGLVPTFVAVIDNILVPLRKMQLTQSEYVLLQAVILLDPECPSLSESGREMIAAERRMIVSSLRSHCWATWSDPLEAAHRYGALLLRIVSINKVAAIKRESMRTVELFNILTPHPLTMEISKRYSDISNCEYPSTLSCFPWMLETEDY</sequence>
<evidence type="ECO:0000256" key="11">
    <source>
        <dbReference type="RuleBase" id="RU004334"/>
    </source>
</evidence>
<dbReference type="PRINTS" id="PR00047">
    <property type="entry name" value="STROIDFINGER"/>
</dbReference>
<dbReference type="PROSITE" id="PS51030">
    <property type="entry name" value="NUCLEAR_REC_DBD_2"/>
    <property type="match status" value="1"/>
</dbReference>
<dbReference type="SUPFAM" id="SSF57716">
    <property type="entry name" value="Glucocorticoid receptor-like (DNA-binding domain)"/>
    <property type="match status" value="1"/>
</dbReference>